<name>A0A9W9VZY8_9EURO</name>
<dbReference type="RefSeq" id="XP_056488044.1">
    <property type="nucleotide sequence ID" value="XM_056632493.1"/>
</dbReference>
<reference evidence="2" key="2">
    <citation type="journal article" date="2023" name="IMA Fungus">
        <title>Comparative genomic study of the Penicillium genus elucidates a diverse pangenome and 15 lateral gene transfer events.</title>
        <authorList>
            <person name="Petersen C."/>
            <person name="Sorensen T."/>
            <person name="Nielsen M.R."/>
            <person name="Sondergaard T.E."/>
            <person name="Sorensen J.L."/>
            <person name="Fitzpatrick D.A."/>
            <person name="Frisvad J.C."/>
            <person name="Nielsen K.L."/>
        </authorList>
    </citation>
    <scope>NUCLEOTIDE SEQUENCE</scope>
    <source>
        <strain evidence="2">IBT 29677</strain>
    </source>
</reference>
<gene>
    <name evidence="2" type="ORF">N7509_007856</name>
</gene>
<dbReference type="GeneID" id="81371473"/>
<dbReference type="Pfam" id="PF24969">
    <property type="entry name" value="LRR_15"/>
    <property type="match status" value="1"/>
</dbReference>
<reference evidence="2" key="1">
    <citation type="submission" date="2022-12" db="EMBL/GenBank/DDBJ databases">
        <authorList>
            <person name="Petersen C."/>
        </authorList>
    </citation>
    <scope>NUCLEOTIDE SEQUENCE</scope>
    <source>
        <strain evidence="2">IBT 29677</strain>
    </source>
</reference>
<protein>
    <recommendedName>
        <fullName evidence="1">Leucine-rich repeat domain-containing protein</fullName>
    </recommendedName>
</protein>
<dbReference type="EMBL" id="JAPZBU010000008">
    <property type="protein sequence ID" value="KAJ5392366.1"/>
    <property type="molecule type" value="Genomic_DNA"/>
</dbReference>
<organism evidence="2 3">
    <name type="scientific">Penicillium cosmopolitanum</name>
    <dbReference type="NCBI Taxonomy" id="1131564"/>
    <lineage>
        <taxon>Eukaryota</taxon>
        <taxon>Fungi</taxon>
        <taxon>Dikarya</taxon>
        <taxon>Ascomycota</taxon>
        <taxon>Pezizomycotina</taxon>
        <taxon>Eurotiomycetes</taxon>
        <taxon>Eurotiomycetidae</taxon>
        <taxon>Eurotiales</taxon>
        <taxon>Aspergillaceae</taxon>
        <taxon>Penicillium</taxon>
    </lineage>
</organism>
<accession>A0A9W9VZY8</accession>
<sequence>MPSLQDLPNELLIHILTFISENTPPPEHLLATDDDHDEEVDLQNLCLVSRTLCEAAQPFLYRSFYTDGLLDHLSSVISFARTICQRPDLAKHVKDLSIVPCEAHTTRCIPYGKSLKAEEKALFKSAIQDLDLGDQEQIWIQGMEETDLGIFTAILVAKTPNLSDLSLAAGESSVLKAFDHLFDRNPLFLSGLTAFSIECEDMFTAYPISQYEKLLTLPKLKAAHFELGDLNGDLFPSSWTPGALGLENIIFNQCHIDASALQKLMQACRGLKSFNYMNFESVPSMQRATITIQNPRAEFNAAEAHEAMLLQKDTLEAFCLTYHRDTMARDIQELERHISSHVNIGSFREFSALKKIQISHAICPLHPELPKCINEFTIDDCELSFRKEIRNIAKACRKKLYPDFAKFKVLTSDVSQPIMLPGQHIPDKGTPQEIFIQHQQLFQPSKVDFQIYPYRMPNLDDPDLDSDMDEDFDGYEDYDGEDWYDDIEQGPEGLVRHMQRTGMGPMDIIRSMNRHRADGSVIPPWEEE</sequence>
<comment type="caution">
    <text evidence="2">The sequence shown here is derived from an EMBL/GenBank/DDBJ whole genome shotgun (WGS) entry which is preliminary data.</text>
</comment>
<dbReference type="AlphaFoldDB" id="A0A9W9VZY8"/>
<keyword evidence="3" id="KW-1185">Reference proteome</keyword>
<proteinExistence type="predicted"/>
<dbReference type="Proteomes" id="UP001147747">
    <property type="component" value="Unassembled WGS sequence"/>
</dbReference>
<evidence type="ECO:0000313" key="3">
    <source>
        <dbReference type="Proteomes" id="UP001147747"/>
    </source>
</evidence>
<feature type="domain" description="Leucine-rich repeat" evidence="1">
    <location>
        <begin position="249"/>
        <end position="364"/>
    </location>
</feature>
<evidence type="ECO:0000313" key="2">
    <source>
        <dbReference type="EMBL" id="KAJ5392366.1"/>
    </source>
</evidence>
<dbReference type="InterPro" id="IPR056867">
    <property type="entry name" value="LRR_15"/>
</dbReference>
<dbReference type="OrthoDB" id="2520703at2759"/>
<evidence type="ECO:0000259" key="1">
    <source>
        <dbReference type="Pfam" id="PF24969"/>
    </source>
</evidence>